<evidence type="ECO:0000256" key="7">
    <source>
        <dbReference type="ARBA" id="ARBA00023276"/>
    </source>
</evidence>
<feature type="transmembrane region" description="Helical" evidence="9">
    <location>
        <begin position="6"/>
        <end position="28"/>
    </location>
</feature>
<name>A0ABX1LSW3_9CYAN</name>
<comment type="subunit">
    <text evidence="8">PSII is composed of 1 copy each of membrane proteins PsbA, PsbB, PsbC, PsbD, PsbE, PsbF, PsbH, PsbI, PsbJ, PsbK, PsbL, PsbM, PsbT, PsbX, PsbY, PsbZ, Psb30/Ycf12, peripheral proteins PsbO, CyanoQ (PsbQ), PsbU, PsbV and a large number of cofactors. It forms dimeric complexes.</text>
</comment>
<dbReference type="EMBL" id="JAAVJL010000001">
    <property type="protein sequence ID" value="NMF58600.1"/>
    <property type="molecule type" value="Genomic_DNA"/>
</dbReference>
<comment type="similarity">
    <text evidence="8">Belongs to the PsbY family.</text>
</comment>
<evidence type="ECO:0000313" key="11">
    <source>
        <dbReference type="Proteomes" id="UP000738376"/>
    </source>
</evidence>
<evidence type="ECO:0000256" key="6">
    <source>
        <dbReference type="ARBA" id="ARBA00023136"/>
    </source>
</evidence>
<protein>
    <recommendedName>
        <fullName evidence="8">Photosystem II reaction center protein Y</fullName>
    </recommendedName>
</protein>
<proteinExistence type="inferred from homology"/>
<evidence type="ECO:0000256" key="5">
    <source>
        <dbReference type="ARBA" id="ARBA00023078"/>
    </source>
</evidence>
<evidence type="ECO:0000256" key="9">
    <source>
        <dbReference type="SAM" id="Phobius"/>
    </source>
</evidence>
<keyword evidence="7 8" id="KW-0604">Photosystem II</keyword>
<evidence type="ECO:0000256" key="1">
    <source>
        <dbReference type="ARBA" id="ARBA00004370"/>
    </source>
</evidence>
<evidence type="ECO:0000313" key="10">
    <source>
        <dbReference type="EMBL" id="NMF58600.1"/>
    </source>
</evidence>
<keyword evidence="2 8" id="KW-0602">Photosynthesis</keyword>
<keyword evidence="11" id="KW-1185">Reference proteome</keyword>
<keyword evidence="3 8" id="KW-0812">Transmembrane</keyword>
<sequence>MDWRILVVLGPIVLVVFWAAFNLGKAVIKGEASLFGKYGNNPFQ</sequence>
<dbReference type="Proteomes" id="UP000738376">
    <property type="component" value="Unassembled WGS sequence"/>
</dbReference>
<feature type="topological domain" description="Lumenal" evidence="8">
    <location>
        <begin position="24"/>
        <end position="44"/>
    </location>
</feature>
<keyword evidence="4 8" id="KW-1133">Transmembrane helix</keyword>
<gene>
    <name evidence="8" type="primary">psbY</name>
    <name evidence="10" type="ORF">HC246_11360</name>
</gene>
<evidence type="ECO:0000256" key="3">
    <source>
        <dbReference type="ARBA" id="ARBA00022692"/>
    </source>
</evidence>
<comment type="subcellular location">
    <subcellularLocation>
        <location evidence="8">Cellular thylakoid membrane</location>
        <topology evidence="8">Single-pass membrane protein</topology>
    </subcellularLocation>
    <subcellularLocation>
        <location evidence="1">Membrane</location>
    </subcellularLocation>
</comment>
<comment type="function">
    <text evidence="8">Loosely associated component of the core of photosystem II (PSII). PSII is a light-driven water plastoquinone oxidoreductase, using light energy to abstract electrons from H(2)O, generating a proton gradient subsequently used for ATP formation.</text>
</comment>
<evidence type="ECO:0000256" key="4">
    <source>
        <dbReference type="ARBA" id="ARBA00022989"/>
    </source>
</evidence>
<evidence type="ECO:0000256" key="8">
    <source>
        <dbReference type="HAMAP-Rule" id="MF_00717"/>
    </source>
</evidence>
<dbReference type="InterPro" id="IPR009388">
    <property type="entry name" value="PSII_PsbY"/>
</dbReference>
<organism evidence="10 11">
    <name type="scientific">Pseudanabaena yagii GIHE-NHR1</name>
    <dbReference type="NCBI Taxonomy" id="2722753"/>
    <lineage>
        <taxon>Bacteria</taxon>
        <taxon>Bacillati</taxon>
        <taxon>Cyanobacteriota</taxon>
        <taxon>Cyanophyceae</taxon>
        <taxon>Pseudanabaenales</taxon>
        <taxon>Pseudanabaenaceae</taxon>
        <taxon>Pseudanabaena</taxon>
        <taxon>Pseudanabaena yagii</taxon>
    </lineage>
</organism>
<comment type="caution">
    <text evidence="10">The sequence shown here is derived from an EMBL/GenBank/DDBJ whole genome shotgun (WGS) entry which is preliminary data.</text>
</comment>
<feature type="topological domain" description="Lumenal" evidence="8">
    <location>
        <begin position="1"/>
        <end position="4"/>
    </location>
</feature>
<evidence type="ECO:0000256" key="2">
    <source>
        <dbReference type="ARBA" id="ARBA00022531"/>
    </source>
</evidence>
<keyword evidence="5 8" id="KW-0793">Thylakoid</keyword>
<dbReference type="HAMAP" id="MF_00717">
    <property type="entry name" value="PSII_PsbY"/>
    <property type="match status" value="1"/>
</dbReference>
<dbReference type="RefSeq" id="WP_169363482.1">
    <property type="nucleotide sequence ID" value="NZ_JAAVJL010000001.1"/>
</dbReference>
<keyword evidence="6 8" id="KW-0472">Membrane</keyword>
<dbReference type="Pfam" id="PF06298">
    <property type="entry name" value="PsbY"/>
    <property type="match status" value="1"/>
</dbReference>
<accession>A0ABX1LSW3</accession>
<reference evidence="10 11" key="1">
    <citation type="submission" date="2020-03" db="EMBL/GenBank/DDBJ databases">
        <title>Draft Genome Sequence of 2-Methylisoborneol Producing Pseudanabaena yagii Strain GIHE-NHR1 Isolated from North Han River in South Korea.</title>
        <authorList>
            <person name="Jeong J."/>
        </authorList>
    </citation>
    <scope>NUCLEOTIDE SEQUENCE [LARGE SCALE GENOMIC DNA]</scope>
    <source>
        <strain evidence="10 11">GIHE-NHR1</strain>
    </source>
</reference>